<dbReference type="EMBL" id="LAZR01011471">
    <property type="protein sequence ID" value="KKM61502.1"/>
    <property type="molecule type" value="Genomic_DNA"/>
</dbReference>
<feature type="domain" description="Transposase IS66 central" evidence="1">
    <location>
        <begin position="39"/>
        <end position="142"/>
    </location>
</feature>
<comment type="caution">
    <text evidence="2">The sequence shown here is derived from an EMBL/GenBank/DDBJ whole genome shotgun (WGS) entry which is preliminary data.</text>
</comment>
<protein>
    <recommendedName>
        <fullName evidence="1">Transposase IS66 central domain-containing protein</fullName>
    </recommendedName>
</protein>
<dbReference type="InterPro" id="IPR052344">
    <property type="entry name" value="Transposase-related"/>
</dbReference>
<name>A0A0F9LWQ6_9ZZZZ</name>
<dbReference type="InterPro" id="IPR004291">
    <property type="entry name" value="Transposase_IS66_central"/>
</dbReference>
<gene>
    <name evidence="2" type="ORF">LCGC14_1531060</name>
</gene>
<organism evidence="2">
    <name type="scientific">marine sediment metagenome</name>
    <dbReference type="NCBI Taxonomy" id="412755"/>
    <lineage>
        <taxon>unclassified sequences</taxon>
        <taxon>metagenomes</taxon>
        <taxon>ecological metagenomes</taxon>
    </lineage>
</organism>
<dbReference type="Pfam" id="PF03050">
    <property type="entry name" value="DDE_Tnp_IS66"/>
    <property type="match status" value="2"/>
</dbReference>
<reference evidence="2" key="1">
    <citation type="journal article" date="2015" name="Nature">
        <title>Complex archaea that bridge the gap between prokaryotes and eukaryotes.</title>
        <authorList>
            <person name="Spang A."/>
            <person name="Saw J.H."/>
            <person name="Jorgensen S.L."/>
            <person name="Zaremba-Niedzwiedzka K."/>
            <person name="Martijn J."/>
            <person name="Lind A.E."/>
            <person name="van Eijk R."/>
            <person name="Schleper C."/>
            <person name="Guy L."/>
            <person name="Ettema T.J."/>
        </authorList>
    </citation>
    <scope>NUCLEOTIDE SEQUENCE</scope>
</reference>
<dbReference type="PANTHER" id="PTHR33678">
    <property type="entry name" value="BLL1576 PROTEIN"/>
    <property type="match status" value="1"/>
</dbReference>
<accession>A0A0F9LWQ6</accession>
<feature type="domain" description="Transposase IS66 central" evidence="1">
    <location>
        <begin position="235"/>
        <end position="375"/>
    </location>
</feature>
<dbReference type="PANTHER" id="PTHR33678:SF2">
    <property type="match status" value="1"/>
</dbReference>
<proteinExistence type="predicted"/>
<sequence>MVVQDIVIKTNNIEFKLERYYSPSEAKTYEAPMPDYIRGEFGAGLKSWVLFWYFHSRIPENRIHQMLSDIGIIISAGEISNIIIKDHDTFHQEKTDIIKAGIQSSSYQHIDDTGARVKGTNQYFTVLCNDYFSAFFTNPKKDRLTVIGILSQKEELSFLINPFTISFLDERKLKAQVLSSLQPFLNMGVMTREKFEKELNLLIPDLKDRHRTMILEAAAITAYQENHSTPAIHRLVCDDAKQFYHITTLRGLCWVHEERHYQKLVPFLPAHQKLVNDFRSKIWDYYYELTEYKKNPNEKEKIRLSNLFDDIFSTKTGYDDLDYRIQMTKKKKDSLLVVLDYPDTPLHNNPAELAIRMYVIKRKISFGTRSDEGTKSWETFFTIMDTCRKLGINFRNYLYDRISNQNKMPSLSSFIPNPP</sequence>
<dbReference type="AlphaFoldDB" id="A0A0F9LWQ6"/>
<evidence type="ECO:0000313" key="2">
    <source>
        <dbReference type="EMBL" id="KKM61502.1"/>
    </source>
</evidence>
<evidence type="ECO:0000259" key="1">
    <source>
        <dbReference type="Pfam" id="PF03050"/>
    </source>
</evidence>